<dbReference type="PANTHER" id="PTHR35526">
    <property type="entry name" value="ANTI-SIGMA-F FACTOR RSBW-RELATED"/>
    <property type="match status" value="1"/>
</dbReference>
<dbReference type="RefSeq" id="WP_165233863.1">
    <property type="nucleotide sequence ID" value="NZ_CP049257.1"/>
</dbReference>
<keyword evidence="1" id="KW-0418">Kinase</keyword>
<keyword evidence="1" id="KW-0723">Serine/threonine-protein kinase</keyword>
<reference evidence="3 4" key="1">
    <citation type="submission" date="2020-02" db="EMBL/GenBank/DDBJ databases">
        <title>Full genome sequence of Nocardioides sp. R-3366.</title>
        <authorList>
            <person name="Im W.-T."/>
        </authorList>
    </citation>
    <scope>NUCLEOTIDE SEQUENCE [LARGE SCALE GENOMIC DNA]</scope>
    <source>
        <strain evidence="3 4">R-3366</strain>
    </source>
</reference>
<sequence>MTMGADAAAHGSSFAVRLPAHLDSARTARQLLDDLLDERVPRLLVQDAELVLHELVINGVTHGRPDADGLIAVACTLAEKHLEIAVRDAGEGGAITPRPWSDDQPSGRGLVMVAAICESWHVDRSHGTEVSARLRW</sequence>
<evidence type="ECO:0000259" key="2">
    <source>
        <dbReference type="Pfam" id="PF13581"/>
    </source>
</evidence>
<dbReference type="Pfam" id="PF13581">
    <property type="entry name" value="HATPase_c_2"/>
    <property type="match status" value="1"/>
</dbReference>
<evidence type="ECO:0000313" key="4">
    <source>
        <dbReference type="Proteomes" id="UP000502996"/>
    </source>
</evidence>
<dbReference type="InterPro" id="IPR003594">
    <property type="entry name" value="HATPase_dom"/>
</dbReference>
<dbReference type="GO" id="GO:0005524">
    <property type="term" value="F:ATP binding"/>
    <property type="evidence" value="ECO:0007669"/>
    <property type="project" value="UniProtKB-KW"/>
</dbReference>
<accession>A0A6G6WF20</accession>
<dbReference type="InterPro" id="IPR036890">
    <property type="entry name" value="HATPase_C_sf"/>
</dbReference>
<dbReference type="CDD" id="cd16936">
    <property type="entry name" value="HATPase_RsbW-like"/>
    <property type="match status" value="1"/>
</dbReference>
<gene>
    <name evidence="3" type="ORF">G5V58_14145</name>
</gene>
<dbReference type="PANTHER" id="PTHR35526:SF3">
    <property type="entry name" value="ANTI-SIGMA-F FACTOR RSBW"/>
    <property type="match status" value="1"/>
</dbReference>
<keyword evidence="1" id="KW-0808">Transferase</keyword>
<dbReference type="InterPro" id="IPR050267">
    <property type="entry name" value="Anti-sigma-factor_SerPK"/>
</dbReference>
<dbReference type="Gene3D" id="3.30.565.10">
    <property type="entry name" value="Histidine kinase-like ATPase, C-terminal domain"/>
    <property type="match status" value="1"/>
</dbReference>
<dbReference type="EMBL" id="CP049257">
    <property type="protein sequence ID" value="QIG43753.1"/>
    <property type="molecule type" value="Genomic_DNA"/>
</dbReference>
<keyword evidence="4" id="KW-1185">Reference proteome</keyword>
<name>A0A6G6WF20_9ACTN</name>
<evidence type="ECO:0000256" key="1">
    <source>
        <dbReference type="ARBA" id="ARBA00022527"/>
    </source>
</evidence>
<evidence type="ECO:0000313" key="3">
    <source>
        <dbReference type="EMBL" id="QIG43753.1"/>
    </source>
</evidence>
<protein>
    <submittedName>
        <fullName evidence="3">ATP-binding protein</fullName>
    </submittedName>
</protein>
<feature type="domain" description="Histidine kinase/HSP90-like ATPase" evidence="2">
    <location>
        <begin position="18"/>
        <end position="133"/>
    </location>
</feature>
<proteinExistence type="predicted"/>
<keyword evidence="3" id="KW-0547">Nucleotide-binding</keyword>
<dbReference type="SUPFAM" id="SSF55874">
    <property type="entry name" value="ATPase domain of HSP90 chaperone/DNA topoisomerase II/histidine kinase"/>
    <property type="match status" value="1"/>
</dbReference>
<keyword evidence="3" id="KW-0067">ATP-binding</keyword>
<dbReference type="GO" id="GO:0004674">
    <property type="term" value="F:protein serine/threonine kinase activity"/>
    <property type="evidence" value="ECO:0007669"/>
    <property type="project" value="UniProtKB-KW"/>
</dbReference>
<dbReference type="KEGG" id="nano:G5V58_14145"/>
<organism evidence="3 4">
    <name type="scientific">Nocardioides anomalus</name>
    <dbReference type="NCBI Taxonomy" id="2712223"/>
    <lineage>
        <taxon>Bacteria</taxon>
        <taxon>Bacillati</taxon>
        <taxon>Actinomycetota</taxon>
        <taxon>Actinomycetes</taxon>
        <taxon>Propionibacteriales</taxon>
        <taxon>Nocardioidaceae</taxon>
        <taxon>Nocardioides</taxon>
    </lineage>
</organism>
<dbReference type="AlphaFoldDB" id="A0A6G6WF20"/>
<dbReference type="Proteomes" id="UP000502996">
    <property type="component" value="Chromosome"/>
</dbReference>